<gene>
    <name evidence="8" type="ORF">COMA2_10086</name>
</gene>
<sequence length="586" mass="66198">MIHQAVLLIRTLSHLKPRQVVQLLAHRLPPSLAVPLPSGPIHRRMSIALVTAWCDRETSSGGTTFHFLNVTNAIPTERIDWVSRDMPKLWRYNLHYFDYLHDPQRSFENKCLLITDWIRSNPPGTEDAWEPYTASLRIVNWVKFFLSRAVAGLKESDRLPKHEWLESLYQQALWLEQNIEYHILANHYLKNGVALFFAGVYFEGVDADRWLQKGLGILRGELKEQFLADGGHFERSPMYHSICLVDYLDVLNLAENSSAAISSDIAGEFSGKVTAALDFLHAICLPDGAIPLFNDSAFGIAPPPHRIFDYAERVIGYKTPRPTKDLVVNAFPSNGYYVCRKADDMIIIDCGPIGPDYQPGHAHCDTLSYELAIDGRRVVVDSGVYDYELSRERAYARSTSAHNTVMVDEEEQSEMWGVFRVARRARPIQAHIDKAGEGSVLFEGAHDGYTRLKGRPIHKRKISYDGCGSWVVTDVLEGRGIHRMESFVHIHPDFTILESGEGPFRIERGWEIVAMIEALSPCRVQSGSGCYFPEFGLSRKNPVLAFSCSGEGPLQLSYRIQKTRNRQTQAHEHANPLSVTLLPSRG</sequence>
<evidence type="ECO:0000313" key="9">
    <source>
        <dbReference type="Proteomes" id="UP000198736"/>
    </source>
</evidence>
<dbReference type="EMBL" id="CZPZ01000001">
    <property type="protein sequence ID" value="CUS31407.1"/>
    <property type="molecule type" value="Genomic_DNA"/>
</dbReference>
<dbReference type="AlphaFoldDB" id="A0A0S4L2I0"/>
<feature type="region of interest" description="Disordered" evidence="5">
    <location>
        <begin position="565"/>
        <end position="586"/>
    </location>
</feature>
<dbReference type="InterPro" id="IPR012480">
    <property type="entry name" value="Hepar_II_III_C"/>
</dbReference>
<evidence type="ECO:0000256" key="5">
    <source>
        <dbReference type="SAM" id="MobiDB-lite"/>
    </source>
</evidence>
<reference evidence="9" key="1">
    <citation type="submission" date="2015-10" db="EMBL/GenBank/DDBJ databases">
        <authorList>
            <person name="Luecker S."/>
            <person name="Luecker S."/>
        </authorList>
    </citation>
    <scope>NUCLEOTIDE SEQUENCE [LARGE SCALE GENOMIC DNA]</scope>
</reference>
<organism evidence="8 9">
    <name type="scientific">Candidatus Nitrospira nitrificans</name>
    <dbReference type="NCBI Taxonomy" id="1742973"/>
    <lineage>
        <taxon>Bacteria</taxon>
        <taxon>Pseudomonadati</taxon>
        <taxon>Nitrospirota</taxon>
        <taxon>Nitrospiria</taxon>
        <taxon>Nitrospirales</taxon>
        <taxon>Nitrospiraceae</taxon>
        <taxon>Nitrospira</taxon>
    </lineage>
</organism>
<dbReference type="SUPFAM" id="SSF48230">
    <property type="entry name" value="Chondroitin AC/alginate lyase"/>
    <property type="match status" value="1"/>
</dbReference>
<dbReference type="Proteomes" id="UP000198736">
    <property type="component" value="Unassembled WGS sequence"/>
</dbReference>
<keyword evidence="2" id="KW-0732">Signal</keyword>
<dbReference type="Pfam" id="PF16889">
    <property type="entry name" value="Hepar_II_III_N"/>
    <property type="match status" value="1"/>
</dbReference>
<evidence type="ECO:0000313" key="8">
    <source>
        <dbReference type="EMBL" id="CUS31407.1"/>
    </source>
</evidence>
<keyword evidence="3" id="KW-0574">Periplasm</keyword>
<dbReference type="STRING" id="1742973.COMA2_10086"/>
<evidence type="ECO:0000256" key="1">
    <source>
        <dbReference type="ARBA" id="ARBA00004418"/>
    </source>
</evidence>
<evidence type="ECO:0000259" key="6">
    <source>
        <dbReference type="Pfam" id="PF07940"/>
    </source>
</evidence>
<feature type="domain" description="Heparin-sulfate lyase N-terminal" evidence="7">
    <location>
        <begin position="113"/>
        <end position="297"/>
    </location>
</feature>
<dbReference type="Gene3D" id="2.70.98.70">
    <property type="match status" value="1"/>
</dbReference>
<feature type="domain" description="Heparinase II/III-like C-terminal" evidence="6">
    <location>
        <begin position="328"/>
        <end position="539"/>
    </location>
</feature>
<name>A0A0S4L2I0_9BACT</name>
<keyword evidence="9" id="KW-1185">Reference proteome</keyword>
<dbReference type="GO" id="GO:0016829">
    <property type="term" value="F:lyase activity"/>
    <property type="evidence" value="ECO:0007669"/>
    <property type="project" value="UniProtKB-KW"/>
</dbReference>
<dbReference type="PANTHER" id="PTHR39210">
    <property type="entry name" value="HEPARIN-SULFATE LYASE"/>
    <property type="match status" value="1"/>
</dbReference>
<evidence type="ECO:0000256" key="3">
    <source>
        <dbReference type="ARBA" id="ARBA00022764"/>
    </source>
</evidence>
<keyword evidence="4" id="KW-0456">Lyase</keyword>
<proteinExistence type="predicted"/>
<dbReference type="PANTHER" id="PTHR39210:SF1">
    <property type="entry name" value="HEPARIN-SULFATE LYASE"/>
    <property type="match status" value="1"/>
</dbReference>
<dbReference type="InterPro" id="IPR008929">
    <property type="entry name" value="Chondroitin_lyas"/>
</dbReference>
<evidence type="ECO:0000256" key="2">
    <source>
        <dbReference type="ARBA" id="ARBA00022729"/>
    </source>
</evidence>
<evidence type="ECO:0000259" key="7">
    <source>
        <dbReference type="Pfam" id="PF16889"/>
    </source>
</evidence>
<comment type="subcellular location">
    <subcellularLocation>
        <location evidence="1">Periplasm</location>
    </subcellularLocation>
</comment>
<dbReference type="Gene3D" id="1.50.10.100">
    <property type="entry name" value="Chondroitin AC/alginate lyase"/>
    <property type="match status" value="1"/>
</dbReference>
<protein>
    <submittedName>
        <fullName evidence="8">Uncharacterized protein</fullName>
    </submittedName>
</protein>
<dbReference type="GO" id="GO:0042597">
    <property type="term" value="C:periplasmic space"/>
    <property type="evidence" value="ECO:0007669"/>
    <property type="project" value="UniProtKB-SubCell"/>
</dbReference>
<accession>A0A0S4L2I0</accession>
<dbReference type="Pfam" id="PF07940">
    <property type="entry name" value="Hepar_II_III_C"/>
    <property type="match status" value="1"/>
</dbReference>
<dbReference type="InterPro" id="IPR031680">
    <property type="entry name" value="Hepar_II_III_N"/>
</dbReference>
<evidence type="ECO:0000256" key="4">
    <source>
        <dbReference type="ARBA" id="ARBA00023239"/>
    </source>
</evidence>